<protein>
    <submittedName>
        <fullName evidence="3">Uncharacterized protein</fullName>
    </submittedName>
</protein>
<dbReference type="EMBL" id="SLZV01000046">
    <property type="protein sequence ID" value="TCS60105.1"/>
    <property type="molecule type" value="Genomic_DNA"/>
</dbReference>
<keyword evidence="1" id="KW-0812">Transmembrane</keyword>
<proteinExistence type="predicted"/>
<comment type="caution">
    <text evidence="3">The sequence shown here is derived from an EMBL/GenBank/DDBJ whole genome shotgun (WGS) entry which is preliminary data.</text>
</comment>
<feature type="transmembrane region" description="Helical" evidence="1">
    <location>
        <begin position="21"/>
        <end position="40"/>
    </location>
</feature>
<keyword evidence="5" id="KW-1185">Reference proteome</keyword>
<gene>
    <name evidence="3" type="ORF">EDD74_14615</name>
    <name evidence="2" type="ORF">FAEUMB_29710</name>
</gene>
<dbReference type="AlphaFoldDB" id="A0A4R3J4E0"/>
<keyword evidence="1" id="KW-1133">Transmembrane helix</keyword>
<organism evidence="3 4">
    <name type="scientific">Faecalimonas umbilicata</name>
    <dbReference type="NCBI Taxonomy" id="1912855"/>
    <lineage>
        <taxon>Bacteria</taxon>
        <taxon>Bacillati</taxon>
        <taxon>Bacillota</taxon>
        <taxon>Clostridia</taxon>
        <taxon>Lachnospirales</taxon>
        <taxon>Lachnospiraceae</taxon>
        <taxon>Faecalimonas</taxon>
    </lineage>
</organism>
<keyword evidence="1" id="KW-0472">Membrane</keyword>
<evidence type="ECO:0000313" key="2">
    <source>
        <dbReference type="EMBL" id="GBU06430.1"/>
    </source>
</evidence>
<sequence>MKRNIIRTTEWKKLYPIKKGIIVSVWLFAVIILYAGFRGLIEDHDLKTIVVIILDGAILVKSFRPVKNYLFTRYHCVPVFNQIFTKKELEELFEGEVFRKMTGSMENPLNSPDLLESENWFCIHGKFISKNMTIIGRAWVAASLNNRDITSVKIFYMTGQYLEVKAGYSWKVSTIQSFNRLLWEKYQIIPVKVFSRDYERISTILKNTYDRMKTEKDLCEKEFVRYLLEDGADSKALFWSEIPGFQLPGENK</sequence>
<evidence type="ECO:0000313" key="3">
    <source>
        <dbReference type="EMBL" id="TCS60105.1"/>
    </source>
</evidence>
<evidence type="ECO:0000313" key="5">
    <source>
        <dbReference type="Proteomes" id="UP000702954"/>
    </source>
</evidence>
<name>A0A4R3J4E0_9FIRM</name>
<evidence type="ECO:0000256" key="1">
    <source>
        <dbReference type="SAM" id="Phobius"/>
    </source>
</evidence>
<dbReference type="Proteomes" id="UP000702954">
    <property type="component" value="Unassembled WGS sequence"/>
</dbReference>
<accession>A0A4R3J4E0</accession>
<reference evidence="2 5" key="1">
    <citation type="journal article" date="2018" name="Int. J. Syst. Evol. Microbiol.">
        <title>Draft Genome Sequence of Faecalimonas umbilicata JCM 30896T, an Acetate-Producing Bacterium Isolated from Human Feces.</title>
        <authorList>
            <person name="Sakamoto M."/>
            <person name="Ikeyama N."/>
            <person name="Yuki M."/>
            <person name="Ohkuma M."/>
        </authorList>
    </citation>
    <scope>NUCLEOTIDE SEQUENCE [LARGE SCALE GENOMIC DNA]</scope>
    <source>
        <strain evidence="2 5">EGH7</strain>
    </source>
</reference>
<reference evidence="3 4" key="2">
    <citation type="submission" date="2019-03" db="EMBL/GenBank/DDBJ databases">
        <title>Genomic Encyclopedia of Type Strains, Phase IV (KMG-IV): sequencing the most valuable type-strain genomes for metagenomic binning, comparative biology and taxonomic classification.</title>
        <authorList>
            <person name="Goeker M."/>
        </authorList>
    </citation>
    <scope>NUCLEOTIDE SEQUENCE [LARGE SCALE GENOMIC DNA]</scope>
    <source>
        <strain evidence="3 4">DSM 103426</strain>
    </source>
</reference>
<dbReference type="EMBL" id="BHEO01000008">
    <property type="protein sequence ID" value="GBU06430.1"/>
    <property type="molecule type" value="Genomic_DNA"/>
</dbReference>
<dbReference type="Proteomes" id="UP000294613">
    <property type="component" value="Unassembled WGS sequence"/>
</dbReference>
<evidence type="ECO:0000313" key="4">
    <source>
        <dbReference type="Proteomes" id="UP000294613"/>
    </source>
</evidence>
<dbReference type="RefSeq" id="WP_116442327.1">
    <property type="nucleotide sequence ID" value="NZ_BHEO01000008.1"/>
</dbReference>